<evidence type="ECO:0000256" key="1">
    <source>
        <dbReference type="ARBA" id="ARBA00004613"/>
    </source>
</evidence>
<comment type="caution">
    <text evidence="6">The sequence shown here is derived from an EMBL/GenBank/DDBJ whole genome shotgun (WGS) entry which is preliminary data.</text>
</comment>
<dbReference type="PROSITE" id="PS51257">
    <property type="entry name" value="PROKAR_LIPOPROTEIN"/>
    <property type="match status" value="1"/>
</dbReference>
<accession>A0A9W6WWA2</accession>
<keyword evidence="7" id="KW-1185">Reference proteome</keyword>
<evidence type="ECO:0000313" key="6">
    <source>
        <dbReference type="EMBL" id="GMF20083.1"/>
    </source>
</evidence>
<comment type="similarity">
    <text evidence="2 5">Belongs to the RxLR effector family.</text>
</comment>
<evidence type="ECO:0000256" key="4">
    <source>
        <dbReference type="ARBA" id="ARBA00022729"/>
    </source>
</evidence>
<dbReference type="AlphaFoldDB" id="A0A9W6WWA2"/>
<name>A0A9W6WWA2_9STRA</name>
<reference evidence="6" key="1">
    <citation type="submission" date="2023-04" db="EMBL/GenBank/DDBJ databases">
        <title>Phytophthora lilii NBRC 32176.</title>
        <authorList>
            <person name="Ichikawa N."/>
            <person name="Sato H."/>
            <person name="Tonouchi N."/>
        </authorList>
    </citation>
    <scope>NUCLEOTIDE SEQUENCE</scope>
    <source>
        <strain evidence="6">NBRC 32176</strain>
    </source>
</reference>
<feature type="chain" id="PRO_5044968275" description="RxLR effector protein" evidence="5">
    <location>
        <begin position="24"/>
        <end position="118"/>
    </location>
</feature>
<dbReference type="InterPro" id="IPR031825">
    <property type="entry name" value="RXLR"/>
</dbReference>
<proteinExistence type="inferred from homology"/>
<evidence type="ECO:0000256" key="5">
    <source>
        <dbReference type="RuleBase" id="RU367124"/>
    </source>
</evidence>
<feature type="signal peptide" evidence="5">
    <location>
        <begin position="1"/>
        <end position="23"/>
    </location>
</feature>
<evidence type="ECO:0000256" key="2">
    <source>
        <dbReference type="ARBA" id="ARBA00010400"/>
    </source>
</evidence>
<comment type="function">
    <text evidence="5">Effector that suppresses plant defense responses during pathogen infection.</text>
</comment>
<comment type="subcellular location">
    <subcellularLocation>
        <location evidence="1 5">Secreted</location>
    </subcellularLocation>
</comment>
<gene>
    <name evidence="6" type="ORF">Plil01_000776400</name>
</gene>
<comment type="domain">
    <text evidence="5">The RxLR-dEER motif acts to carry the protein into the host cell cytoplasm through binding to cell surface phosphatidylinositol-3-phosphate.</text>
</comment>
<evidence type="ECO:0000313" key="7">
    <source>
        <dbReference type="Proteomes" id="UP001165083"/>
    </source>
</evidence>
<keyword evidence="4 5" id="KW-0732">Signal</keyword>
<sequence>MRFSHFLLLVVAVFLACCDTTTAAKIIVTRSNGALAFAAATRYLKGSTEITDQNVEGEERAGAQSFKQYLGMLKLPKFSNLPLIKQLNQIRLKFEEKAGKAYLAQAKKRYEADHQNFM</sequence>
<dbReference type="Proteomes" id="UP001165083">
    <property type="component" value="Unassembled WGS sequence"/>
</dbReference>
<dbReference type="Pfam" id="PF16810">
    <property type="entry name" value="RXLR"/>
    <property type="match status" value="1"/>
</dbReference>
<keyword evidence="3 5" id="KW-0964">Secreted</keyword>
<dbReference type="EMBL" id="BSXW01000364">
    <property type="protein sequence ID" value="GMF20083.1"/>
    <property type="molecule type" value="Genomic_DNA"/>
</dbReference>
<organism evidence="6 7">
    <name type="scientific">Phytophthora lilii</name>
    <dbReference type="NCBI Taxonomy" id="2077276"/>
    <lineage>
        <taxon>Eukaryota</taxon>
        <taxon>Sar</taxon>
        <taxon>Stramenopiles</taxon>
        <taxon>Oomycota</taxon>
        <taxon>Peronosporomycetes</taxon>
        <taxon>Peronosporales</taxon>
        <taxon>Peronosporaceae</taxon>
        <taxon>Phytophthora</taxon>
    </lineage>
</organism>
<dbReference type="OrthoDB" id="97448at2759"/>
<evidence type="ECO:0000256" key="3">
    <source>
        <dbReference type="ARBA" id="ARBA00022525"/>
    </source>
</evidence>
<protein>
    <recommendedName>
        <fullName evidence="5">RxLR effector protein</fullName>
    </recommendedName>
</protein>